<dbReference type="PANTHER" id="PTHR10865">
    <property type="entry name" value="METASTASIS-ASSOCIATED PROTEIN AND MESODERM INDUCTION EARLY RESPONSE PROTEIN"/>
    <property type="match status" value="1"/>
</dbReference>
<evidence type="ECO:0000256" key="4">
    <source>
        <dbReference type="ARBA" id="ARBA00023125"/>
    </source>
</evidence>
<dbReference type="FunFam" id="1.10.10.60:FF:000012">
    <property type="entry name" value="Metastasis-associated 1 family, member 3"/>
    <property type="match status" value="1"/>
</dbReference>
<feature type="compositionally biased region" description="Polar residues" evidence="6">
    <location>
        <begin position="127"/>
        <end position="138"/>
    </location>
</feature>
<dbReference type="SUPFAM" id="SSF46689">
    <property type="entry name" value="Homeodomain-like"/>
    <property type="match status" value="1"/>
</dbReference>
<dbReference type="SMART" id="SM00717">
    <property type="entry name" value="SANT"/>
    <property type="match status" value="1"/>
</dbReference>
<evidence type="ECO:0000313" key="9">
    <source>
        <dbReference type="Proteomes" id="UP000694388"/>
    </source>
</evidence>
<keyword evidence="4" id="KW-0238">DNA-binding</keyword>
<dbReference type="GO" id="GO:0000122">
    <property type="term" value="P:negative regulation of transcription by RNA polymerase II"/>
    <property type="evidence" value="ECO:0007669"/>
    <property type="project" value="TreeGrafter"/>
</dbReference>
<evidence type="ECO:0000256" key="1">
    <source>
        <dbReference type="ARBA" id="ARBA00022723"/>
    </source>
</evidence>
<evidence type="ECO:0000256" key="3">
    <source>
        <dbReference type="ARBA" id="ARBA00022833"/>
    </source>
</evidence>
<dbReference type="GO" id="GO:0008270">
    <property type="term" value="F:zinc ion binding"/>
    <property type="evidence" value="ECO:0007669"/>
    <property type="project" value="UniProtKB-KW"/>
</dbReference>
<sequence length="164" mass="18962">MSCMLPWKFQVEQPIYLSNQVLYDGCALGELAKWTVQEQKNFDVGMRVHGKDFHTIQANKVRTKSVGECVAYYYLTKNKTKRRPQSRTSKRKATSGLPGPIYTAGRTKECWREENQRPERRPRFSPNFVSTYASQVASSIHPRASAKCHPRNPRTPDTQEKLLR</sequence>
<reference evidence="8" key="1">
    <citation type="submission" date="2025-08" db="UniProtKB">
        <authorList>
            <consortium name="Ensembl"/>
        </authorList>
    </citation>
    <scope>IDENTIFICATION</scope>
</reference>
<keyword evidence="2" id="KW-0863">Zinc-finger</keyword>
<dbReference type="GO" id="GO:0003714">
    <property type="term" value="F:transcription corepressor activity"/>
    <property type="evidence" value="ECO:0007669"/>
    <property type="project" value="TreeGrafter"/>
</dbReference>
<keyword evidence="1" id="KW-0479">Metal-binding</keyword>
<proteinExistence type="predicted"/>
<dbReference type="GO" id="GO:0042826">
    <property type="term" value="F:histone deacetylase binding"/>
    <property type="evidence" value="ECO:0007669"/>
    <property type="project" value="TreeGrafter"/>
</dbReference>
<keyword evidence="5" id="KW-0539">Nucleus</keyword>
<protein>
    <recommendedName>
        <fullName evidence="7">SANT domain-containing protein</fullName>
    </recommendedName>
</protein>
<feature type="compositionally biased region" description="Basic and acidic residues" evidence="6">
    <location>
        <begin position="106"/>
        <end position="122"/>
    </location>
</feature>
<dbReference type="InterPro" id="IPR001005">
    <property type="entry name" value="SANT/Myb"/>
</dbReference>
<dbReference type="Gene3D" id="1.10.10.60">
    <property type="entry name" value="Homeodomain-like"/>
    <property type="match status" value="1"/>
</dbReference>
<evidence type="ECO:0000259" key="7">
    <source>
        <dbReference type="PROSITE" id="PS51293"/>
    </source>
</evidence>
<dbReference type="Proteomes" id="UP000694388">
    <property type="component" value="Unplaced"/>
</dbReference>
<dbReference type="Ensembl" id="ENSEBUT00000023270.1">
    <property type="protein sequence ID" value="ENSEBUP00000022694.1"/>
    <property type="gene ID" value="ENSEBUG00000013986.1"/>
</dbReference>
<dbReference type="InterPro" id="IPR040138">
    <property type="entry name" value="MIER/MTA"/>
</dbReference>
<dbReference type="GO" id="GO:0005654">
    <property type="term" value="C:nucleoplasm"/>
    <property type="evidence" value="ECO:0007669"/>
    <property type="project" value="TreeGrafter"/>
</dbReference>
<evidence type="ECO:0000256" key="6">
    <source>
        <dbReference type="SAM" id="MobiDB-lite"/>
    </source>
</evidence>
<name>A0A8C4QYV8_EPTBU</name>
<feature type="compositionally biased region" description="Basic residues" evidence="6">
    <location>
        <begin position="79"/>
        <end position="93"/>
    </location>
</feature>
<accession>A0A8C4QYV8</accession>
<dbReference type="PROSITE" id="PS51293">
    <property type="entry name" value="SANT"/>
    <property type="match status" value="1"/>
</dbReference>
<feature type="region of interest" description="Disordered" evidence="6">
    <location>
        <begin position="79"/>
        <end position="164"/>
    </location>
</feature>
<feature type="domain" description="SANT" evidence="7">
    <location>
        <begin position="29"/>
        <end position="81"/>
    </location>
</feature>
<dbReference type="GO" id="GO:0003677">
    <property type="term" value="F:DNA binding"/>
    <property type="evidence" value="ECO:0007669"/>
    <property type="project" value="UniProtKB-KW"/>
</dbReference>
<keyword evidence="9" id="KW-1185">Reference proteome</keyword>
<evidence type="ECO:0000256" key="5">
    <source>
        <dbReference type="ARBA" id="ARBA00023242"/>
    </source>
</evidence>
<organism evidence="8 9">
    <name type="scientific">Eptatretus burgeri</name>
    <name type="common">Inshore hagfish</name>
    <dbReference type="NCBI Taxonomy" id="7764"/>
    <lineage>
        <taxon>Eukaryota</taxon>
        <taxon>Metazoa</taxon>
        <taxon>Chordata</taxon>
        <taxon>Craniata</taxon>
        <taxon>Vertebrata</taxon>
        <taxon>Cyclostomata</taxon>
        <taxon>Myxini</taxon>
        <taxon>Myxiniformes</taxon>
        <taxon>Myxinidae</taxon>
        <taxon>Eptatretinae</taxon>
        <taxon>Eptatretus</taxon>
    </lineage>
</organism>
<dbReference type="InterPro" id="IPR009057">
    <property type="entry name" value="Homeodomain-like_sf"/>
</dbReference>
<reference evidence="8" key="2">
    <citation type="submission" date="2025-09" db="UniProtKB">
        <authorList>
            <consortium name="Ensembl"/>
        </authorList>
    </citation>
    <scope>IDENTIFICATION</scope>
</reference>
<dbReference type="AlphaFoldDB" id="A0A8C4QYV8"/>
<evidence type="ECO:0000313" key="8">
    <source>
        <dbReference type="Ensembl" id="ENSEBUP00000022694.1"/>
    </source>
</evidence>
<dbReference type="PANTHER" id="PTHR10865:SF27">
    <property type="entry name" value="MESODERM INDUCTION EARLY RESPONSE PROTEIN 2"/>
    <property type="match status" value="1"/>
</dbReference>
<evidence type="ECO:0000256" key="2">
    <source>
        <dbReference type="ARBA" id="ARBA00022771"/>
    </source>
</evidence>
<dbReference type="InterPro" id="IPR017884">
    <property type="entry name" value="SANT_dom"/>
</dbReference>
<keyword evidence="3" id="KW-0862">Zinc</keyword>